<dbReference type="EMBL" id="GCHU01004021">
    <property type="protein sequence ID" value="JAG89084.1"/>
    <property type="molecule type" value="Transcribed_RNA"/>
</dbReference>
<feature type="compositionally biased region" description="Basic and acidic residues" evidence="2">
    <location>
        <begin position="149"/>
        <end position="162"/>
    </location>
</feature>
<dbReference type="SUPFAM" id="SSF102848">
    <property type="entry name" value="NSFL1 (p97 ATPase) cofactor p47, SEP domain"/>
    <property type="match status" value="1"/>
</dbReference>
<feature type="domain" description="SEP" evidence="4">
    <location>
        <begin position="204"/>
        <end position="268"/>
    </location>
</feature>
<dbReference type="SUPFAM" id="SSF54236">
    <property type="entry name" value="Ubiquitin-like"/>
    <property type="match status" value="1"/>
</dbReference>
<dbReference type="GO" id="GO:0043130">
    <property type="term" value="F:ubiquitin binding"/>
    <property type="evidence" value="ECO:0007669"/>
    <property type="project" value="TreeGrafter"/>
</dbReference>
<evidence type="ECO:0000259" key="3">
    <source>
        <dbReference type="PROSITE" id="PS50033"/>
    </source>
</evidence>
<dbReference type="SMART" id="SM00166">
    <property type="entry name" value="UBX"/>
    <property type="match status" value="1"/>
</dbReference>
<dbReference type="InterPro" id="IPR009060">
    <property type="entry name" value="UBA-like_sf"/>
</dbReference>
<proteinExistence type="predicted"/>
<dbReference type="Pfam" id="PF00789">
    <property type="entry name" value="UBX"/>
    <property type="match status" value="1"/>
</dbReference>
<feature type="compositionally biased region" description="Low complexity" evidence="2">
    <location>
        <begin position="287"/>
        <end position="317"/>
    </location>
</feature>
<dbReference type="CDD" id="cd14348">
    <property type="entry name" value="UBA_p47"/>
    <property type="match status" value="1"/>
</dbReference>
<dbReference type="FunFam" id="3.10.20.90:FF:000179">
    <property type="entry name" value="Plant UBX domain-containing protein 4"/>
    <property type="match status" value="1"/>
</dbReference>
<feature type="region of interest" description="Disordered" evidence="2">
    <location>
        <begin position="280"/>
        <end position="330"/>
    </location>
</feature>
<dbReference type="Gene3D" id="3.10.20.90">
    <property type="entry name" value="Phosphatidylinositol 3-kinase Catalytic Subunit, Chain A, domain 1"/>
    <property type="match status" value="1"/>
</dbReference>
<dbReference type="FunFam" id="1.10.8.10:FF:000020">
    <property type="entry name" value="NSFL1 (p97) cofactor (p47)"/>
    <property type="match status" value="1"/>
</dbReference>
<dbReference type="GO" id="GO:0031468">
    <property type="term" value="P:nuclear membrane reassembly"/>
    <property type="evidence" value="ECO:0007669"/>
    <property type="project" value="TreeGrafter"/>
</dbReference>
<dbReference type="GO" id="GO:0043161">
    <property type="term" value="P:proteasome-mediated ubiquitin-dependent protein catabolic process"/>
    <property type="evidence" value="ECO:0007669"/>
    <property type="project" value="TreeGrafter"/>
</dbReference>
<dbReference type="SMART" id="SM00553">
    <property type="entry name" value="SEP"/>
    <property type="match status" value="1"/>
</dbReference>
<dbReference type="InterPro" id="IPR036241">
    <property type="entry name" value="NSFL1C_SEP_dom_sf"/>
</dbReference>
<feature type="domain" description="UBX" evidence="3">
    <location>
        <begin position="324"/>
        <end position="401"/>
    </location>
</feature>
<dbReference type="Gene3D" id="3.30.420.210">
    <property type="entry name" value="SEP domain"/>
    <property type="match status" value="1"/>
</dbReference>
<organism evidence="5">
    <name type="scientific">Wollemia nobilis</name>
    <dbReference type="NCBI Taxonomy" id="56998"/>
    <lineage>
        <taxon>Eukaryota</taxon>
        <taxon>Viridiplantae</taxon>
        <taxon>Streptophyta</taxon>
        <taxon>Embryophyta</taxon>
        <taxon>Tracheophyta</taxon>
        <taxon>Spermatophyta</taxon>
        <taxon>Pinopsida</taxon>
        <taxon>Pinidae</taxon>
        <taxon>Conifers II</taxon>
        <taxon>Araucariales</taxon>
        <taxon>Araucariaceae</taxon>
        <taxon>Wollemia</taxon>
    </lineage>
</organism>
<dbReference type="PROSITE" id="PS51399">
    <property type="entry name" value="SEP"/>
    <property type="match status" value="1"/>
</dbReference>
<keyword evidence="1" id="KW-0833">Ubl conjugation pathway</keyword>
<dbReference type="GO" id="GO:0005634">
    <property type="term" value="C:nucleus"/>
    <property type="evidence" value="ECO:0007669"/>
    <property type="project" value="TreeGrafter"/>
</dbReference>
<dbReference type="PANTHER" id="PTHR23333">
    <property type="entry name" value="UBX DOMAIN CONTAINING PROTEIN"/>
    <property type="match status" value="1"/>
</dbReference>
<dbReference type="FunFam" id="3.30.420.210:FF:000005">
    <property type="entry name" value="Plant UBX domain-containing protein 4"/>
    <property type="match status" value="1"/>
</dbReference>
<dbReference type="AlphaFoldDB" id="A0A0C9RYF2"/>
<dbReference type="Pfam" id="PF08059">
    <property type="entry name" value="SEP"/>
    <property type="match status" value="1"/>
</dbReference>
<dbReference type="Pfam" id="PF14555">
    <property type="entry name" value="UBA_4"/>
    <property type="match status" value="1"/>
</dbReference>
<dbReference type="GO" id="GO:0000045">
    <property type="term" value="P:autophagosome assembly"/>
    <property type="evidence" value="ECO:0007669"/>
    <property type="project" value="TreeGrafter"/>
</dbReference>
<dbReference type="CDD" id="cd01770">
    <property type="entry name" value="UBX_UBXN2"/>
    <property type="match status" value="1"/>
</dbReference>
<evidence type="ECO:0000256" key="2">
    <source>
        <dbReference type="SAM" id="MobiDB-lite"/>
    </source>
</evidence>
<dbReference type="InterPro" id="IPR029071">
    <property type="entry name" value="Ubiquitin-like_domsf"/>
</dbReference>
<reference evidence="5" key="1">
    <citation type="submission" date="2015-02" db="EMBL/GenBank/DDBJ databases">
        <title>A transcriptome of Wollemia nobilis - a relic of Gondwana.</title>
        <authorList>
            <person name="Chia J.Y."/>
            <person name="Leong Y.S."/>
            <person name="Abdul Karim S."/>
            <person name="Wan Azmi N."/>
            <person name="Hercus R."/>
            <person name="Croft L."/>
        </authorList>
    </citation>
    <scope>NUCLEOTIDE SEQUENCE</scope>
    <source>
        <strain evidence="5">MaeBrown</strain>
        <tissue evidence="5">Leaf</tissue>
    </source>
</reference>
<evidence type="ECO:0000256" key="1">
    <source>
        <dbReference type="ARBA" id="ARBA00022786"/>
    </source>
</evidence>
<dbReference type="GO" id="GO:0007030">
    <property type="term" value="P:Golgi organization"/>
    <property type="evidence" value="ECO:0007669"/>
    <property type="project" value="TreeGrafter"/>
</dbReference>
<feature type="region of interest" description="Disordered" evidence="2">
    <location>
        <begin position="47"/>
        <end position="202"/>
    </location>
</feature>
<dbReference type="GO" id="GO:0005829">
    <property type="term" value="C:cytosol"/>
    <property type="evidence" value="ECO:0007669"/>
    <property type="project" value="TreeGrafter"/>
</dbReference>
<dbReference type="GO" id="GO:0061025">
    <property type="term" value="P:membrane fusion"/>
    <property type="evidence" value="ECO:0007669"/>
    <property type="project" value="TreeGrafter"/>
</dbReference>
<dbReference type="PROSITE" id="PS50033">
    <property type="entry name" value="UBX"/>
    <property type="match status" value="1"/>
</dbReference>
<feature type="compositionally biased region" description="Pro residues" evidence="2">
    <location>
        <begin position="56"/>
        <end position="70"/>
    </location>
</feature>
<accession>A0A0C9RYF2</accession>
<protein>
    <submittedName>
        <fullName evidence="5">TSA: Wollemia nobilis Ref_Wollemi_Transcript_4051_1720 transcribed RNA sequence</fullName>
    </submittedName>
</protein>
<sequence>MENPEQQSEIVQQFCGVTACTPEEAHFFLESCNWQLDSAVHSFYENSNASVASPRPDSPLPGSNPAPVLPFPIQAPAGSPPPPQVSRAPAAMAGKDKKAAKPGGSRGGIRTLSDLNRPSGSGSDSDSDGPQEYYTGGEKSGMIVQDPNKGNDDVESIFDRARRVGATEVPPDQLRPSSSSRSFTGTGRLLSGETVPSAPAPPEPIIHNITFWRNGFTVGDGPLRMLNDLENAPFLESIKKSECPKELEPADRRVPVHVNLIRRDEDCPVREQRYTAFQGVGRTLGGSSSSASEPSITSTIPPASSTSTIPPASSQPSRGLSVDESKPSTSIQLRLSDGTRMVARFNHHHTIADIRAFIDAARPGGGPTYQLQAMGFPPKPLNDPVQTIEQAGLINSVVLQKF</sequence>
<dbReference type="PANTHER" id="PTHR23333:SF20">
    <property type="entry name" value="NSFL1 COFACTOR P47"/>
    <property type="match status" value="1"/>
</dbReference>
<dbReference type="SUPFAM" id="SSF46934">
    <property type="entry name" value="UBA-like"/>
    <property type="match status" value="1"/>
</dbReference>
<name>A0A0C9RYF2_9CONI</name>
<dbReference type="GO" id="GO:0051117">
    <property type="term" value="F:ATPase binding"/>
    <property type="evidence" value="ECO:0007669"/>
    <property type="project" value="UniProtKB-ARBA"/>
</dbReference>
<dbReference type="InterPro" id="IPR001012">
    <property type="entry name" value="UBX_dom"/>
</dbReference>
<dbReference type="Gene3D" id="1.10.8.10">
    <property type="entry name" value="DNA helicase RuvA subunit, C-terminal domain"/>
    <property type="match status" value="1"/>
</dbReference>
<evidence type="ECO:0000313" key="5">
    <source>
        <dbReference type="EMBL" id="JAG89084.1"/>
    </source>
</evidence>
<dbReference type="InterPro" id="IPR012989">
    <property type="entry name" value="SEP_domain"/>
</dbReference>
<evidence type="ECO:0000259" key="4">
    <source>
        <dbReference type="PROSITE" id="PS51399"/>
    </source>
</evidence>